<evidence type="ECO:0000313" key="5">
    <source>
        <dbReference type="Proteomes" id="UP000004191"/>
    </source>
</evidence>
<dbReference type="PROSITE" id="PS51459">
    <property type="entry name" value="FIDO"/>
    <property type="match status" value="1"/>
</dbReference>
<feature type="active site" evidence="1">
    <location>
        <position position="23"/>
    </location>
</feature>
<accession>H3NL12</accession>
<sequence length="74" mass="8674">MNEEDESYIIKAIVSHYIFEYIHPFYDGNGRLGRYLLSSYLAYKLDPFSALSISEAIKNNKNKYGDIFSEVTYF</sequence>
<proteinExistence type="predicted"/>
<reference evidence="4 5" key="1">
    <citation type="submission" date="2012-01" db="EMBL/GenBank/DDBJ databases">
        <title>The Genome Sequence of Helcococcus kunzii ATCC 51366.</title>
        <authorList>
            <consortium name="The Broad Institute Genome Sequencing Platform"/>
            <person name="Earl A."/>
            <person name="Ward D."/>
            <person name="Feldgarden M."/>
            <person name="Gevers D."/>
            <person name="Huys G."/>
            <person name="Young S.K."/>
            <person name="Zeng Q."/>
            <person name="Gargeya S."/>
            <person name="Fitzgerald M."/>
            <person name="Haas B."/>
            <person name="Abouelleil A."/>
            <person name="Alvarado L."/>
            <person name="Arachchi H.M."/>
            <person name="Berlin A."/>
            <person name="Chapman S.B."/>
            <person name="Gearin G."/>
            <person name="Goldberg J."/>
            <person name="Griggs A."/>
            <person name="Gujja S."/>
            <person name="Hansen M."/>
            <person name="Heiman D."/>
            <person name="Howarth C."/>
            <person name="Larimer J."/>
            <person name="Lui A."/>
            <person name="MacDonald P.J.P."/>
            <person name="McCowen C."/>
            <person name="Montmayeur A."/>
            <person name="Murphy C."/>
            <person name="Neiman D."/>
            <person name="Pearson M."/>
            <person name="Priest M."/>
            <person name="Roberts A."/>
            <person name="Saif S."/>
            <person name="Shea T."/>
            <person name="Sisk P."/>
            <person name="Stolte C."/>
            <person name="Sykes S."/>
            <person name="Wortman J."/>
            <person name="Nusbaum C."/>
            <person name="Birren B."/>
        </authorList>
    </citation>
    <scope>NUCLEOTIDE SEQUENCE [LARGE SCALE GENOMIC DNA]</scope>
    <source>
        <strain evidence="4 5">ATCC 51366</strain>
    </source>
</reference>
<dbReference type="Proteomes" id="UP000004191">
    <property type="component" value="Unassembled WGS sequence"/>
</dbReference>
<gene>
    <name evidence="4" type="ORF">HMPREF9709_00023</name>
</gene>
<keyword evidence="5" id="KW-1185">Reference proteome</keyword>
<evidence type="ECO:0000256" key="1">
    <source>
        <dbReference type="PIRSR" id="PIRSR640198-1"/>
    </source>
</evidence>
<dbReference type="AlphaFoldDB" id="H3NL12"/>
<dbReference type="eggNOG" id="COG3177">
    <property type="taxonomic scope" value="Bacteria"/>
</dbReference>
<feature type="domain" description="Fido" evidence="3">
    <location>
        <begin position="1"/>
        <end position="74"/>
    </location>
</feature>
<feature type="binding site" evidence="2">
    <location>
        <begin position="27"/>
        <end position="34"/>
    </location>
    <ligand>
        <name>ATP</name>
        <dbReference type="ChEBI" id="CHEBI:30616"/>
    </ligand>
</feature>
<evidence type="ECO:0000259" key="3">
    <source>
        <dbReference type="PROSITE" id="PS51459"/>
    </source>
</evidence>
<evidence type="ECO:0000256" key="2">
    <source>
        <dbReference type="PIRSR" id="PIRSR640198-2"/>
    </source>
</evidence>
<dbReference type="PANTHER" id="PTHR13504:SF40">
    <property type="entry name" value="FIDO DOMAIN-CONTAINING PROTEIN"/>
    <property type="match status" value="1"/>
</dbReference>
<dbReference type="Gene3D" id="1.10.3290.10">
    <property type="entry name" value="Fido-like domain"/>
    <property type="match status" value="1"/>
</dbReference>
<dbReference type="PANTHER" id="PTHR13504">
    <property type="entry name" value="FIDO DOMAIN-CONTAINING PROTEIN DDB_G0283145"/>
    <property type="match status" value="1"/>
</dbReference>
<protein>
    <recommendedName>
        <fullName evidence="3">Fido domain-containing protein</fullName>
    </recommendedName>
</protein>
<keyword evidence="2" id="KW-0067">ATP-binding</keyword>
<dbReference type="InterPro" id="IPR003812">
    <property type="entry name" value="Fido"/>
</dbReference>
<dbReference type="STRING" id="883114.HMPREF9709_00023"/>
<dbReference type="SUPFAM" id="SSF140931">
    <property type="entry name" value="Fic-like"/>
    <property type="match status" value="1"/>
</dbReference>
<organism evidence="4 5">
    <name type="scientific">Helcococcus kunzii ATCC 51366</name>
    <dbReference type="NCBI Taxonomy" id="883114"/>
    <lineage>
        <taxon>Bacteria</taxon>
        <taxon>Bacillati</taxon>
        <taxon>Bacillota</taxon>
        <taxon>Tissierellia</taxon>
        <taxon>Tissierellales</taxon>
        <taxon>Peptoniphilaceae</taxon>
        <taxon>Helcococcus</taxon>
    </lineage>
</organism>
<dbReference type="Pfam" id="PF02661">
    <property type="entry name" value="Fic"/>
    <property type="match status" value="1"/>
</dbReference>
<evidence type="ECO:0000313" key="4">
    <source>
        <dbReference type="EMBL" id="EHR36268.1"/>
    </source>
</evidence>
<dbReference type="GO" id="GO:0005524">
    <property type="term" value="F:ATP binding"/>
    <property type="evidence" value="ECO:0007669"/>
    <property type="project" value="UniProtKB-KW"/>
</dbReference>
<dbReference type="PATRIC" id="fig|883114.3.peg.23"/>
<comment type="caution">
    <text evidence="4">The sequence shown here is derived from an EMBL/GenBank/DDBJ whole genome shotgun (WGS) entry which is preliminary data.</text>
</comment>
<name>H3NL12_9FIRM</name>
<dbReference type="HOGENOM" id="CLU_2682745_0_0_9"/>
<keyword evidence="2" id="KW-0547">Nucleotide-binding</keyword>
<dbReference type="InterPro" id="IPR036597">
    <property type="entry name" value="Fido-like_dom_sf"/>
</dbReference>
<dbReference type="InterPro" id="IPR040198">
    <property type="entry name" value="Fido_containing"/>
</dbReference>
<dbReference type="EMBL" id="AGEI01000002">
    <property type="protein sequence ID" value="EHR36268.1"/>
    <property type="molecule type" value="Genomic_DNA"/>
</dbReference>